<proteinExistence type="predicted"/>
<evidence type="ECO:0000313" key="1">
    <source>
        <dbReference type="EMBL" id="SUJ01029.1"/>
    </source>
</evidence>
<gene>
    <name evidence="1" type="ORF">NCTC11388_00630</name>
</gene>
<protein>
    <submittedName>
        <fullName evidence="1">Bacterial protein of uncharacterized function (DUF937)</fullName>
    </submittedName>
</protein>
<sequence length="202" mass="20922">MGMIDLITGGIGTKVITALAGKLGISETKAKWMVAIAVPLMIAALKYNSSKKSEQAESLNNALDNKHTGDALDRVDQIVTDGPSEDDDKIINHMFGKNSDQVKNEIASKTGISSETVGTVLSTLAPIVMAYVGKEKAAQSNSGGIGDLLGGLLNGGGNDNTSANGQQQQSSGGGIADLVSGFFDKNKDGNFLDDIAGMFTKK</sequence>
<accession>A0A380BG50</accession>
<reference evidence="1 2" key="1">
    <citation type="submission" date="2018-06" db="EMBL/GenBank/DDBJ databases">
        <authorList>
            <consortium name="Pathogen Informatics"/>
            <person name="Doyle S."/>
        </authorList>
    </citation>
    <scope>NUCLEOTIDE SEQUENCE [LARGE SCALE GENOMIC DNA]</scope>
    <source>
        <strain evidence="1 2">NCTC11388</strain>
    </source>
</reference>
<name>A0A380BG50_SPHSI</name>
<evidence type="ECO:0000313" key="2">
    <source>
        <dbReference type="Proteomes" id="UP000254893"/>
    </source>
</evidence>
<organism evidence="1 2">
    <name type="scientific">Sphingobacterium spiritivorum</name>
    <name type="common">Flavobacterium spiritivorum</name>
    <dbReference type="NCBI Taxonomy" id="258"/>
    <lineage>
        <taxon>Bacteria</taxon>
        <taxon>Pseudomonadati</taxon>
        <taxon>Bacteroidota</taxon>
        <taxon>Sphingobacteriia</taxon>
        <taxon>Sphingobacteriales</taxon>
        <taxon>Sphingobacteriaceae</taxon>
        <taxon>Sphingobacterium</taxon>
    </lineage>
</organism>
<dbReference type="EMBL" id="UGYW01000002">
    <property type="protein sequence ID" value="SUJ01029.1"/>
    <property type="molecule type" value="Genomic_DNA"/>
</dbReference>
<dbReference type="AlphaFoldDB" id="A0A380BG50"/>
<dbReference type="InterPro" id="IPR009282">
    <property type="entry name" value="DUF937"/>
</dbReference>
<dbReference type="Proteomes" id="UP000254893">
    <property type="component" value="Unassembled WGS sequence"/>
</dbReference>
<dbReference type="Pfam" id="PF06078">
    <property type="entry name" value="DUF937"/>
    <property type="match status" value="1"/>
</dbReference>